<dbReference type="Gene3D" id="3.40.50.2300">
    <property type="match status" value="2"/>
</dbReference>
<evidence type="ECO:0000259" key="3">
    <source>
        <dbReference type="Pfam" id="PF13458"/>
    </source>
</evidence>
<name>A0A2D1U759_9SPHI</name>
<organism evidence="4 5">
    <name type="scientific">Pedobacter ginsengisoli</name>
    <dbReference type="NCBI Taxonomy" id="363852"/>
    <lineage>
        <taxon>Bacteria</taxon>
        <taxon>Pseudomonadati</taxon>
        <taxon>Bacteroidota</taxon>
        <taxon>Sphingobacteriia</taxon>
        <taxon>Sphingobacteriales</taxon>
        <taxon>Sphingobacteriaceae</taxon>
        <taxon>Pedobacter</taxon>
    </lineage>
</organism>
<dbReference type="RefSeq" id="WP_099439362.1">
    <property type="nucleotide sequence ID" value="NZ_CP024091.1"/>
</dbReference>
<dbReference type="Pfam" id="PF13458">
    <property type="entry name" value="Peripla_BP_6"/>
    <property type="match status" value="1"/>
</dbReference>
<feature type="domain" description="Leucine-binding protein" evidence="3">
    <location>
        <begin position="47"/>
        <end position="335"/>
    </location>
</feature>
<keyword evidence="2" id="KW-0732">Signal</keyword>
<keyword evidence="5" id="KW-1185">Reference proteome</keyword>
<evidence type="ECO:0000313" key="5">
    <source>
        <dbReference type="Proteomes" id="UP000223749"/>
    </source>
</evidence>
<dbReference type="InterPro" id="IPR028081">
    <property type="entry name" value="Leu-bd"/>
</dbReference>
<dbReference type="InterPro" id="IPR028082">
    <property type="entry name" value="Peripla_BP_I"/>
</dbReference>
<dbReference type="AlphaFoldDB" id="A0A2D1U759"/>
<dbReference type="SUPFAM" id="SSF53822">
    <property type="entry name" value="Periplasmic binding protein-like I"/>
    <property type="match status" value="1"/>
</dbReference>
<evidence type="ECO:0000256" key="2">
    <source>
        <dbReference type="ARBA" id="ARBA00022729"/>
    </source>
</evidence>
<proteinExistence type="inferred from homology"/>
<dbReference type="KEGG" id="pgs:CPT03_13630"/>
<accession>A0A2D1U759</accession>
<evidence type="ECO:0000313" key="4">
    <source>
        <dbReference type="EMBL" id="ATP57438.1"/>
    </source>
</evidence>
<sequence>MKTGILLPRSSTHPLISYNFMDGLSIFLKFHQLTNDIDCIPAYIGFGTDPVLIQQETERLILEHRVDLIVIFADYPVVECLFPLINSLNKLMIVVNHGAKYPSSWAAQPNVIHHSLNNVSNCWLTGKKAAKENQTAVVVNSFYDGGYSISHAISASFMSQSGQILFNFVGHQKKEEFNTSSLISFLKTEQKTEALLGILSGELVPEFYHQLREQIGNRKLKLYAGPVLLEESQTEENLNPTENIEVCGYTTWFKELDNEENIAYCNSFKNDTGREPDSFGVLGWDTGLILKTILKISEGKLIDAKVISKHQDLQLLQGAKGEIRMHAYSQHYISPVHYLHSKLNNDSSSLHRLSLEVVEESFNELINFEIQGPSSQWLNTYLCS</sequence>
<protein>
    <recommendedName>
        <fullName evidence="3">Leucine-binding protein domain-containing protein</fullName>
    </recommendedName>
</protein>
<reference evidence="4 5" key="1">
    <citation type="submission" date="2017-10" db="EMBL/GenBank/DDBJ databases">
        <title>Whole genome of Pedobacter ginsengisoli T01R-27 isolated from tomato rhizosphere.</title>
        <authorList>
            <person name="Weon H.-Y."/>
            <person name="Lee S.A."/>
            <person name="Sang M.K."/>
            <person name="Song J."/>
        </authorList>
    </citation>
    <scope>NUCLEOTIDE SEQUENCE [LARGE SCALE GENOMIC DNA]</scope>
    <source>
        <strain evidence="4 5">T01R-27</strain>
    </source>
</reference>
<dbReference type="EMBL" id="CP024091">
    <property type="protein sequence ID" value="ATP57438.1"/>
    <property type="molecule type" value="Genomic_DNA"/>
</dbReference>
<dbReference type="Proteomes" id="UP000223749">
    <property type="component" value="Chromosome"/>
</dbReference>
<evidence type="ECO:0000256" key="1">
    <source>
        <dbReference type="ARBA" id="ARBA00010062"/>
    </source>
</evidence>
<comment type="similarity">
    <text evidence="1">Belongs to the leucine-binding protein family.</text>
</comment>
<gene>
    <name evidence="4" type="ORF">CPT03_13630</name>
</gene>
<dbReference type="OrthoDB" id="947273at2"/>